<proteinExistence type="predicted"/>
<dbReference type="EMBL" id="JAEOXF010000026">
    <property type="protein sequence ID" value="MBK4728118.1"/>
    <property type="molecule type" value="Genomic_DNA"/>
</dbReference>
<dbReference type="Proteomes" id="UP000633731">
    <property type="component" value="Unassembled WGS sequence"/>
</dbReference>
<protein>
    <submittedName>
        <fullName evidence="1">Peptidase</fullName>
    </submittedName>
</protein>
<sequence>MSYMKLHILNAQDKLTARSEWLNTCLTETYAKASMLMNLPSLDIIVKAGTQVIPEKGHLGYSPEPGIVYITVDPKNLSFCSNHNNSLERMFAHELHHAARWAGPGYGFTLGEAIVSEGLAGHFTLELFGGEPEPWESLNEVEVQSHILRTRKDWDRTDYDHNAWFYGTSNLPRWLGYTVGFNLVTRFLLANPHLRASTLTNVNAKAFKSLFRTEEP</sequence>
<gene>
    <name evidence="1" type="ORF">JJL49_23120</name>
</gene>
<accession>A0ACC5RTR3</accession>
<keyword evidence="2" id="KW-1185">Reference proteome</keyword>
<organism evidence="1 2">
    <name type="scientific">Enterobacter agglomerans</name>
    <name type="common">Erwinia herbicola</name>
    <name type="synonym">Pantoea agglomerans</name>
    <dbReference type="NCBI Taxonomy" id="549"/>
    <lineage>
        <taxon>Bacteria</taxon>
        <taxon>Pseudomonadati</taxon>
        <taxon>Pseudomonadota</taxon>
        <taxon>Gammaproteobacteria</taxon>
        <taxon>Enterobacterales</taxon>
        <taxon>Erwiniaceae</taxon>
        <taxon>Pantoea</taxon>
        <taxon>Pantoea agglomerans group</taxon>
    </lineage>
</organism>
<name>A0ACC5RTR3_ENTAG</name>
<reference evidence="1" key="1">
    <citation type="submission" date="2021-01" db="EMBL/GenBank/DDBJ databases">
        <title>Draft genome of Pantoea agglomerans Eh 335.</title>
        <authorList>
            <person name="Emsley S.A."/>
            <person name="Oline D.K."/>
            <person name="Saw J.H."/>
            <person name="Ushijima B."/>
            <person name="Videau P."/>
            <person name="Koyack M.J."/>
        </authorList>
    </citation>
    <scope>NUCLEOTIDE SEQUENCE</scope>
    <source>
        <strain evidence="1">Eh 335</strain>
    </source>
</reference>
<evidence type="ECO:0000313" key="2">
    <source>
        <dbReference type="Proteomes" id="UP000633731"/>
    </source>
</evidence>
<evidence type="ECO:0000313" key="1">
    <source>
        <dbReference type="EMBL" id="MBK4728118.1"/>
    </source>
</evidence>
<comment type="caution">
    <text evidence="1">The sequence shown here is derived from an EMBL/GenBank/DDBJ whole genome shotgun (WGS) entry which is preliminary data.</text>
</comment>